<dbReference type="InterPro" id="IPR000182">
    <property type="entry name" value="GNAT_dom"/>
</dbReference>
<reference evidence="2" key="2">
    <citation type="submission" date="2020-09" db="EMBL/GenBank/DDBJ databases">
        <authorList>
            <person name="Sun Q."/>
            <person name="Zhou Y."/>
        </authorList>
    </citation>
    <scope>NUCLEOTIDE SEQUENCE</scope>
    <source>
        <strain evidence="2">CGMCC 1.15966</strain>
    </source>
</reference>
<dbReference type="EMBL" id="BMKM01000008">
    <property type="protein sequence ID" value="GGE28637.1"/>
    <property type="molecule type" value="Genomic_DNA"/>
</dbReference>
<name>A0A8H9KWS5_9SPHI</name>
<organism evidence="2 3">
    <name type="scientific">Sphingobacterium cellulitidis</name>
    <dbReference type="NCBI Taxonomy" id="1768011"/>
    <lineage>
        <taxon>Bacteria</taxon>
        <taxon>Pseudomonadati</taxon>
        <taxon>Bacteroidota</taxon>
        <taxon>Sphingobacteriia</taxon>
        <taxon>Sphingobacteriales</taxon>
        <taxon>Sphingobacteriaceae</taxon>
        <taxon>Sphingobacterium</taxon>
    </lineage>
</organism>
<dbReference type="Pfam" id="PF13302">
    <property type="entry name" value="Acetyltransf_3"/>
    <property type="match status" value="1"/>
</dbReference>
<feature type="domain" description="N-acetyltransferase" evidence="1">
    <location>
        <begin position="23"/>
        <end position="169"/>
    </location>
</feature>
<dbReference type="InterPro" id="IPR016181">
    <property type="entry name" value="Acyl_CoA_acyltransferase"/>
</dbReference>
<dbReference type="InterPro" id="IPR051531">
    <property type="entry name" value="N-acetyltransferase"/>
</dbReference>
<dbReference type="GO" id="GO:0016747">
    <property type="term" value="F:acyltransferase activity, transferring groups other than amino-acyl groups"/>
    <property type="evidence" value="ECO:0007669"/>
    <property type="project" value="InterPro"/>
</dbReference>
<comment type="caution">
    <text evidence="2">The sequence shown here is derived from an EMBL/GenBank/DDBJ whole genome shotgun (WGS) entry which is preliminary data.</text>
</comment>
<evidence type="ECO:0000313" key="2">
    <source>
        <dbReference type="EMBL" id="GGE28637.1"/>
    </source>
</evidence>
<dbReference type="SUPFAM" id="SSF55729">
    <property type="entry name" value="Acyl-CoA N-acyltransferases (Nat)"/>
    <property type="match status" value="1"/>
</dbReference>
<evidence type="ECO:0000313" key="3">
    <source>
        <dbReference type="Proteomes" id="UP000614460"/>
    </source>
</evidence>
<dbReference type="CDD" id="cd04301">
    <property type="entry name" value="NAT_SF"/>
    <property type="match status" value="1"/>
</dbReference>
<proteinExistence type="predicted"/>
<sequence>MFMMDLDQYKLLKFVNTSMDFDNYFRLVNNSKVMEMITERPIEYVEAREDFKKLLKLNSLSPNFGTYKILDKSKGHFIGLAKLEITDSHSDIAELGYILIPEYWGKGIAGQIADHLIQYSKTIKGLKGLFAIIDPKNFASRRILTKNGFQSREFRDFDGLPGEILELTF</sequence>
<accession>A0A8H9KWS5</accession>
<dbReference type="PROSITE" id="PS51186">
    <property type="entry name" value="GNAT"/>
    <property type="match status" value="1"/>
</dbReference>
<evidence type="ECO:0000259" key="1">
    <source>
        <dbReference type="PROSITE" id="PS51186"/>
    </source>
</evidence>
<dbReference type="Gene3D" id="3.40.630.30">
    <property type="match status" value="1"/>
</dbReference>
<dbReference type="PANTHER" id="PTHR43792:SF16">
    <property type="entry name" value="N-ACETYLTRANSFERASE DOMAIN-CONTAINING PROTEIN"/>
    <property type="match status" value="1"/>
</dbReference>
<gene>
    <name evidence="2" type="ORF">GCM10011516_27940</name>
</gene>
<reference evidence="2" key="1">
    <citation type="journal article" date="2014" name="Int. J. Syst. Evol. Microbiol.">
        <title>Complete genome sequence of Corynebacterium casei LMG S-19264T (=DSM 44701T), isolated from a smear-ripened cheese.</title>
        <authorList>
            <consortium name="US DOE Joint Genome Institute (JGI-PGF)"/>
            <person name="Walter F."/>
            <person name="Albersmeier A."/>
            <person name="Kalinowski J."/>
            <person name="Ruckert C."/>
        </authorList>
    </citation>
    <scope>NUCLEOTIDE SEQUENCE</scope>
    <source>
        <strain evidence="2">CGMCC 1.15966</strain>
    </source>
</reference>
<dbReference type="PANTHER" id="PTHR43792">
    <property type="entry name" value="GNAT FAMILY, PUTATIVE (AFU_ORTHOLOGUE AFUA_3G00765)-RELATED-RELATED"/>
    <property type="match status" value="1"/>
</dbReference>
<dbReference type="Proteomes" id="UP000614460">
    <property type="component" value="Unassembled WGS sequence"/>
</dbReference>
<keyword evidence="3" id="KW-1185">Reference proteome</keyword>
<protein>
    <submittedName>
        <fullName evidence="2">N-acetyltransferase</fullName>
    </submittedName>
</protein>
<dbReference type="AlphaFoldDB" id="A0A8H9KWS5"/>